<evidence type="ECO:0000259" key="7">
    <source>
        <dbReference type="Pfam" id="PF02601"/>
    </source>
</evidence>
<evidence type="ECO:0000256" key="4">
    <source>
        <dbReference type="ARBA" id="ARBA00022839"/>
    </source>
</evidence>
<dbReference type="InterPro" id="IPR025824">
    <property type="entry name" value="OB-fold_nuc-bd_dom"/>
</dbReference>
<dbReference type="NCBIfam" id="TIGR00237">
    <property type="entry name" value="xseA"/>
    <property type="match status" value="1"/>
</dbReference>
<dbReference type="GO" id="GO:0008855">
    <property type="term" value="F:exodeoxyribonuclease VII activity"/>
    <property type="evidence" value="ECO:0007669"/>
    <property type="project" value="UniProtKB-UniRule"/>
</dbReference>
<dbReference type="PANTHER" id="PTHR30008:SF0">
    <property type="entry name" value="EXODEOXYRIBONUCLEASE 7 LARGE SUBUNIT"/>
    <property type="match status" value="1"/>
</dbReference>
<evidence type="ECO:0000313" key="9">
    <source>
        <dbReference type="EMBL" id="OGL97711.1"/>
    </source>
</evidence>
<evidence type="ECO:0000313" key="10">
    <source>
        <dbReference type="Proteomes" id="UP000176501"/>
    </source>
</evidence>
<evidence type="ECO:0000259" key="8">
    <source>
        <dbReference type="Pfam" id="PF13742"/>
    </source>
</evidence>
<dbReference type="PANTHER" id="PTHR30008">
    <property type="entry name" value="EXODEOXYRIBONUCLEASE 7 LARGE SUBUNIT"/>
    <property type="match status" value="1"/>
</dbReference>
<comment type="subunit">
    <text evidence="5">Heterooligomer composed of large and small subunits.</text>
</comment>
<dbReference type="GO" id="GO:0009318">
    <property type="term" value="C:exodeoxyribonuclease VII complex"/>
    <property type="evidence" value="ECO:0007669"/>
    <property type="project" value="UniProtKB-UniRule"/>
</dbReference>
<name>A0A1F7W4J4_9BACT</name>
<dbReference type="Pfam" id="PF02601">
    <property type="entry name" value="Exonuc_VII_L"/>
    <property type="match status" value="1"/>
</dbReference>
<evidence type="ECO:0000256" key="5">
    <source>
        <dbReference type="HAMAP-Rule" id="MF_00378"/>
    </source>
</evidence>
<dbReference type="HAMAP" id="MF_00378">
    <property type="entry name" value="Exonuc_7_L"/>
    <property type="match status" value="1"/>
</dbReference>
<keyword evidence="2 5" id="KW-0540">Nuclease</keyword>
<feature type="domain" description="Exonuclease VII large subunit C-terminal" evidence="7">
    <location>
        <begin position="123"/>
        <end position="303"/>
    </location>
</feature>
<comment type="similarity">
    <text evidence="5 6">Belongs to the XseA family.</text>
</comment>
<comment type="catalytic activity">
    <reaction evidence="5 6">
        <text>Exonucleolytic cleavage in either 5'- to 3'- or 3'- to 5'-direction to yield nucleoside 5'-phosphates.</text>
        <dbReference type="EC" id="3.1.11.6"/>
    </reaction>
</comment>
<dbReference type="EC" id="3.1.11.6" evidence="5"/>
<evidence type="ECO:0000256" key="6">
    <source>
        <dbReference type="RuleBase" id="RU004355"/>
    </source>
</evidence>
<protein>
    <recommendedName>
        <fullName evidence="5">Exodeoxyribonuclease 7 large subunit</fullName>
        <ecNumber evidence="5">3.1.11.6</ecNumber>
    </recommendedName>
    <alternativeName>
        <fullName evidence="5">Exodeoxyribonuclease VII large subunit</fullName>
        <shortName evidence="5">Exonuclease VII large subunit</shortName>
    </alternativeName>
</protein>
<dbReference type="GO" id="GO:0006308">
    <property type="term" value="P:DNA catabolic process"/>
    <property type="evidence" value="ECO:0007669"/>
    <property type="project" value="UniProtKB-UniRule"/>
</dbReference>
<comment type="function">
    <text evidence="5">Bidirectionally degrades single-stranded DNA into large acid-insoluble oligonucleotides, which are then degraded further into small acid-soluble oligonucleotides.</text>
</comment>
<comment type="subcellular location">
    <subcellularLocation>
        <location evidence="5 6">Cytoplasm</location>
    </subcellularLocation>
</comment>
<accession>A0A1F7W4J4</accession>
<feature type="domain" description="OB-fold nucleic acid binding" evidence="8">
    <location>
        <begin position="6"/>
        <end position="99"/>
    </location>
</feature>
<dbReference type="Pfam" id="PF13742">
    <property type="entry name" value="tRNA_anti_2"/>
    <property type="match status" value="1"/>
</dbReference>
<keyword evidence="3 5" id="KW-0378">Hydrolase</keyword>
<dbReference type="CDD" id="cd04489">
    <property type="entry name" value="ExoVII_LU_OBF"/>
    <property type="match status" value="1"/>
</dbReference>
<dbReference type="AlphaFoldDB" id="A0A1F7W4J4"/>
<gene>
    <name evidence="5" type="primary">xseA</name>
    <name evidence="9" type="ORF">A2304_00405</name>
</gene>
<comment type="caution">
    <text evidence="9">The sequence shown here is derived from an EMBL/GenBank/DDBJ whole genome shotgun (WGS) entry which is preliminary data.</text>
</comment>
<evidence type="ECO:0000256" key="1">
    <source>
        <dbReference type="ARBA" id="ARBA00022490"/>
    </source>
</evidence>
<dbReference type="EMBL" id="MGFE01000030">
    <property type="protein sequence ID" value="OGL97711.1"/>
    <property type="molecule type" value="Genomic_DNA"/>
</dbReference>
<organism evidence="9 10">
    <name type="scientific">Candidatus Uhrbacteria bacterium RIFOXYB2_FULL_57_15</name>
    <dbReference type="NCBI Taxonomy" id="1802422"/>
    <lineage>
        <taxon>Bacteria</taxon>
        <taxon>Candidatus Uhriibacteriota</taxon>
    </lineage>
</organism>
<dbReference type="GO" id="GO:0003676">
    <property type="term" value="F:nucleic acid binding"/>
    <property type="evidence" value="ECO:0007669"/>
    <property type="project" value="InterPro"/>
</dbReference>
<keyword evidence="4 5" id="KW-0269">Exonuclease</keyword>
<dbReference type="GO" id="GO:0005737">
    <property type="term" value="C:cytoplasm"/>
    <property type="evidence" value="ECO:0007669"/>
    <property type="project" value="UniProtKB-SubCell"/>
</dbReference>
<evidence type="ECO:0000256" key="3">
    <source>
        <dbReference type="ARBA" id="ARBA00022801"/>
    </source>
</evidence>
<dbReference type="Proteomes" id="UP000176501">
    <property type="component" value="Unassembled WGS sequence"/>
</dbReference>
<dbReference type="InterPro" id="IPR003753">
    <property type="entry name" value="Exonuc_VII_L"/>
</dbReference>
<keyword evidence="1 5" id="KW-0963">Cytoplasm</keyword>
<sequence>MDANVLSVSQYLQIVNAVLREHVPSGEIVVEGEISGFTVKDGKWIIFDLKDEQDAKTKVACFGTTYKILGAFENGMKVRVFGYPTVKPWSTFQIDVQRIDPVGEGALKRAYELLKKKLEAEGLFDAGRKRALPRFPERIGLITSRDAAAYGDFLRILNNRWGGVEVAFCSVRVQGKDAVSEILEAFDAFDAMSPEERPDLLVLTRGGGSLEDLHAFNDEAVARAVYGSKIPVVCGVGHERDESLCDFVADVRASTPSNAAERVVPNRRDMDYEIAMMTRRAEERLFEIAAHHKRMVERATRTVSFALDRERQRMLVLSRRSQDAFASWASRLRDRVLSYDRVLRQLDPTRVLARGYSIVTVGGRVVADASLLEIGAEIAVQLSRGSVDAEVIRTNGKGKQKMI</sequence>
<proteinExistence type="inferred from homology"/>
<reference evidence="9 10" key="1">
    <citation type="journal article" date="2016" name="Nat. Commun.">
        <title>Thousands of microbial genomes shed light on interconnected biogeochemical processes in an aquifer system.</title>
        <authorList>
            <person name="Anantharaman K."/>
            <person name="Brown C.T."/>
            <person name="Hug L.A."/>
            <person name="Sharon I."/>
            <person name="Castelle C.J."/>
            <person name="Probst A.J."/>
            <person name="Thomas B.C."/>
            <person name="Singh A."/>
            <person name="Wilkins M.J."/>
            <person name="Karaoz U."/>
            <person name="Brodie E.L."/>
            <person name="Williams K.H."/>
            <person name="Hubbard S.S."/>
            <person name="Banfield J.F."/>
        </authorList>
    </citation>
    <scope>NUCLEOTIDE SEQUENCE [LARGE SCALE GENOMIC DNA]</scope>
</reference>
<dbReference type="InterPro" id="IPR020579">
    <property type="entry name" value="Exonuc_VII_lsu_C"/>
</dbReference>
<evidence type="ECO:0000256" key="2">
    <source>
        <dbReference type="ARBA" id="ARBA00022722"/>
    </source>
</evidence>